<reference evidence="8 9" key="1">
    <citation type="submission" date="2015-06" db="EMBL/GenBank/DDBJ databases">
        <title>Comparative genomics of Burkholderia leaf nodule symbionts.</title>
        <authorList>
            <person name="Carlier A."/>
            <person name="Eberl L."/>
            <person name="Pinto-Carbo M."/>
        </authorList>
    </citation>
    <scope>NUCLEOTIDE SEQUENCE [LARGE SCALE GENOMIC DNA]</scope>
    <source>
        <strain evidence="8 9">UZHbot3</strain>
    </source>
</reference>
<dbReference type="Gene3D" id="3.30.1330.30">
    <property type="match status" value="1"/>
</dbReference>
<comment type="subcellular location">
    <subcellularLocation>
        <location evidence="6">Cytoplasm</location>
    </subcellularLocation>
</comment>
<dbReference type="EC" id="2.1.1.185" evidence="6"/>
<dbReference type="HAMAP" id="MF_01887">
    <property type="entry name" value="23SrRNA_methyltr_B"/>
    <property type="match status" value="1"/>
</dbReference>
<evidence type="ECO:0000256" key="4">
    <source>
        <dbReference type="ARBA" id="ARBA00022679"/>
    </source>
</evidence>
<dbReference type="InterPro" id="IPR001537">
    <property type="entry name" value="SpoU_MeTrfase"/>
</dbReference>
<dbReference type="SUPFAM" id="SSF75217">
    <property type="entry name" value="alpha/beta knot"/>
    <property type="match status" value="1"/>
</dbReference>
<keyword evidence="2 6" id="KW-0698">rRNA processing</keyword>
<proteinExistence type="inferred from homology"/>
<evidence type="ECO:0000256" key="2">
    <source>
        <dbReference type="ARBA" id="ARBA00022552"/>
    </source>
</evidence>
<dbReference type="PANTHER" id="PTHR46429">
    <property type="entry name" value="23S RRNA (GUANOSINE-2'-O-)-METHYLTRANSFERASE RLMB"/>
    <property type="match status" value="1"/>
</dbReference>
<keyword evidence="1 6" id="KW-0963">Cytoplasm</keyword>
<gene>
    <name evidence="6" type="primary">rlmB</name>
    <name evidence="8" type="ORF">BPMI_01630c</name>
</gene>
<comment type="function">
    <text evidence="6">Specifically methylates the ribose of guanosine 2251 in 23S rRNA.</text>
</comment>
<keyword evidence="3 6" id="KW-0489">Methyltransferase</keyword>
<dbReference type="Gene3D" id="3.40.1280.10">
    <property type="match status" value="1"/>
</dbReference>
<feature type="binding site" evidence="6">
    <location>
        <position position="197"/>
    </location>
    <ligand>
        <name>S-adenosyl-L-methionine</name>
        <dbReference type="ChEBI" id="CHEBI:59789"/>
    </ligand>
</feature>
<evidence type="ECO:0000256" key="3">
    <source>
        <dbReference type="ARBA" id="ARBA00022603"/>
    </source>
</evidence>
<evidence type="ECO:0000313" key="8">
    <source>
        <dbReference type="EMBL" id="KMQ78804.1"/>
    </source>
</evidence>
<dbReference type="EMBL" id="LELG01000277">
    <property type="protein sequence ID" value="KMQ78804.1"/>
    <property type="molecule type" value="Genomic_DNA"/>
</dbReference>
<dbReference type="CDD" id="cd18103">
    <property type="entry name" value="SpoU-like_RlmB"/>
    <property type="match status" value="1"/>
</dbReference>
<name>A0ABR5HKA7_9BURK</name>
<dbReference type="Proteomes" id="UP000242951">
    <property type="component" value="Unassembled WGS sequence"/>
</dbReference>
<evidence type="ECO:0000256" key="5">
    <source>
        <dbReference type="ARBA" id="ARBA00022691"/>
    </source>
</evidence>
<feature type="binding site" evidence="6">
    <location>
        <position position="226"/>
    </location>
    <ligand>
        <name>S-adenosyl-L-methionine</name>
        <dbReference type="ChEBI" id="CHEBI:59789"/>
    </ligand>
</feature>
<dbReference type="InterPro" id="IPR029028">
    <property type="entry name" value="Alpha/beta_knot_MTases"/>
</dbReference>
<feature type="binding site" evidence="6">
    <location>
        <position position="217"/>
    </location>
    <ligand>
        <name>S-adenosyl-L-methionine</name>
        <dbReference type="ChEBI" id="CHEBI:59789"/>
    </ligand>
</feature>
<evidence type="ECO:0000256" key="1">
    <source>
        <dbReference type="ARBA" id="ARBA00022490"/>
    </source>
</evidence>
<dbReference type="Pfam" id="PF00588">
    <property type="entry name" value="SpoU_methylase"/>
    <property type="match status" value="1"/>
</dbReference>
<dbReference type="InterPro" id="IPR013123">
    <property type="entry name" value="SpoU_subst-bd"/>
</dbReference>
<comment type="caution">
    <text evidence="8">The sequence shown here is derived from an EMBL/GenBank/DDBJ whole genome shotgun (WGS) entry which is preliminary data.</text>
</comment>
<organism evidence="8 9">
    <name type="scientific">Candidatus Burkholderia pumila</name>
    <dbReference type="NCBI Taxonomy" id="1090375"/>
    <lineage>
        <taxon>Bacteria</taxon>
        <taxon>Pseudomonadati</taxon>
        <taxon>Pseudomonadota</taxon>
        <taxon>Betaproteobacteria</taxon>
        <taxon>Burkholderiales</taxon>
        <taxon>Burkholderiaceae</taxon>
        <taxon>Burkholderia</taxon>
    </lineage>
</organism>
<dbReference type="SUPFAM" id="SSF55315">
    <property type="entry name" value="L30e-like"/>
    <property type="match status" value="1"/>
</dbReference>
<comment type="catalytic activity">
    <reaction evidence="6">
        <text>guanosine(2251) in 23S rRNA + S-adenosyl-L-methionine = 2'-O-methylguanosine(2251) in 23S rRNA + S-adenosyl-L-homocysteine + H(+)</text>
        <dbReference type="Rhea" id="RHEA:24140"/>
        <dbReference type="Rhea" id="RHEA-COMP:10239"/>
        <dbReference type="Rhea" id="RHEA-COMP:10241"/>
        <dbReference type="ChEBI" id="CHEBI:15378"/>
        <dbReference type="ChEBI" id="CHEBI:57856"/>
        <dbReference type="ChEBI" id="CHEBI:59789"/>
        <dbReference type="ChEBI" id="CHEBI:74269"/>
        <dbReference type="ChEBI" id="CHEBI:74445"/>
        <dbReference type="EC" id="2.1.1.185"/>
    </reaction>
</comment>
<keyword evidence="9" id="KW-1185">Reference proteome</keyword>
<dbReference type="InterPro" id="IPR029026">
    <property type="entry name" value="tRNA_m1G_MTases_N"/>
</dbReference>
<dbReference type="PANTHER" id="PTHR46429:SF1">
    <property type="entry name" value="23S RRNA (GUANOSINE-2'-O-)-METHYLTRANSFERASE RLMB"/>
    <property type="match status" value="1"/>
</dbReference>
<comment type="similarity">
    <text evidence="6">Belongs to the class IV-like SAM-binding methyltransferase superfamily. RNA methyltransferase TrmH family. RlmB subfamily.</text>
</comment>
<protein>
    <recommendedName>
        <fullName evidence="6">23S rRNA (guanosine-2'-O-)-methyltransferase RlmB</fullName>
        <ecNumber evidence="6">2.1.1.185</ecNumber>
    </recommendedName>
    <alternativeName>
        <fullName evidence="6">23S rRNA (guanosine2251 2'-O)-methyltransferase</fullName>
    </alternativeName>
    <alternativeName>
        <fullName evidence="6">23S rRNA Gm2251 2'-O-methyltransferase</fullName>
    </alternativeName>
</protein>
<evidence type="ECO:0000313" key="9">
    <source>
        <dbReference type="Proteomes" id="UP000242951"/>
    </source>
</evidence>
<evidence type="ECO:0000256" key="6">
    <source>
        <dbReference type="HAMAP-Rule" id="MF_01887"/>
    </source>
</evidence>
<dbReference type="InterPro" id="IPR029064">
    <property type="entry name" value="Ribosomal_eL30-like_sf"/>
</dbReference>
<evidence type="ECO:0000259" key="7">
    <source>
        <dbReference type="SMART" id="SM00967"/>
    </source>
</evidence>
<dbReference type="InterPro" id="IPR004441">
    <property type="entry name" value="rRNA_MeTrfase_TrmH"/>
</dbReference>
<dbReference type="Pfam" id="PF08032">
    <property type="entry name" value="SpoU_sub_bind"/>
    <property type="match status" value="1"/>
</dbReference>
<keyword evidence="5 6" id="KW-0949">S-adenosyl-L-methionine</keyword>
<keyword evidence="4 6" id="KW-0808">Transferase</keyword>
<dbReference type="InterPro" id="IPR024915">
    <property type="entry name" value="23S_rRNA_MeTrfase_RlmB"/>
</dbReference>
<sequence>MSRLKVLYGFHAVMARIRADASSIEAVLYDASRKDRRMQDFLRCAKEASVRLIAADEQRLWGLAGNLQHQGVVARANNLPLAQNLTELLDGISGTPLLLVLDGVTDPHNLGACLRVADAAGAHAVIAPRDRSVGLNATAAKVASGAAESVPYITVTNLAWALRELKDAGVWVIGTAGEATASLYETKLDGPVAIVVGAEGKGMRRLTHETCDEVVSIPIAGAVESLNVSVASGVCLFEAVRQRAVKK</sequence>
<feature type="domain" description="RNA 2-O ribose methyltransferase substrate binding" evidence="7">
    <location>
        <begin position="6"/>
        <end position="82"/>
    </location>
</feature>
<dbReference type="SMART" id="SM00967">
    <property type="entry name" value="SpoU_sub_bind"/>
    <property type="match status" value="1"/>
</dbReference>
<accession>A0ABR5HKA7</accession>
<dbReference type="NCBIfam" id="TIGR00186">
    <property type="entry name" value="rRNA_methyl_3"/>
    <property type="match status" value="1"/>
</dbReference>